<keyword evidence="6 7" id="KW-0234">DNA repair</keyword>
<evidence type="ECO:0000313" key="8">
    <source>
        <dbReference type="EMBL" id="OGY17477.1"/>
    </source>
</evidence>
<keyword evidence="4 6" id="KW-0067">ATP-binding</keyword>
<evidence type="ECO:0000256" key="2">
    <source>
        <dbReference type="ARBA" id="ARBA00022705"/>
    </source>
</evidence>
<dbReference type="PROSITE" id="PS00618">
    <property type="entry name" value="RECF_2"/>
    <property type="match status" value="1"/>
</dbReference>
<keyword evidence="3 6" id="KW-0547">Nucleotide-binding</keyword>
<dbReference type="NCBIfam" id="TIGR00611">
    <property type="entry name" value="recf"/>
    <property type="match status" value="1"/>
</dbReference>
<proteinExistence type="inferred from homology"/>
<dbReference type="InterPro" id="IPR027417">
    <property type="entry name" value="P-loop_NTPase"/>
</dbReference>
<evidence type="ECO:0000256" key="3">
    <source>
        <dbReference type="ARBA" id="ARBA00022741"/>
    </source>
</evidence>
<dbReference type="GO" id="GO:0000731">
    <property type="term" value="P:DNA synthesis involved in DNA repair"/>
    <property type="evidence" value="ECO:0007669"/>
    <property type="project" value="TreeGrafter"/>
</dbReference>
<dbReference type="InterPro" id="IPR001238">
    <property type="entry name" value="DNA-binding_RecF"/>
</dbReference>
<keyword evidence="6 7" id="KW-0742">SOS response</keyword>
<evidence type="ECO:0000256" key="4">
    <source>
        <dbReference type="ARBA" id="ARBA00022840"/>
    </source>
</evidence>
<dbReference type="HAMAP" id="MF_00365">
    <property type="entry name" value="RecF"/>
    <property type="match status" value="1"/>
</dbReference>
<comment type="subcellular location">
    <subcellularLocation>
        <location evidence="6 7">Cytoplasm</location>
    </subcellularLocation>
</comment>
<dbReference type="PANTHER" id="PTHR32182:SF0">
    <property type="entry name" value="DNA REPLICATION AND REPAIR PROTEIN RECF"/>
    <property type="match status" value="1"/>
</dbReference>
<dbReference type="InterPro" id="IPR018078">
    <property type="entry name" value="DNA-binding_RecF_CS"/>
</dbReference>
<keyword evidence="2 6" id="KW-0235">DNA replication</keyword>
<comment type="similarity">
    <text evidence="6 7">Belongs to the RecF family.</text>
</comment>
<keyword evidence="5 6" id="KW-0238">DNA-binding</keyword>
<dbReference type="Gene3D" id="1.20.1050.90">
    <property type="entry name" value="RecF/RecN/SMC, N-terminal domain"/>
    <property type="match status" value="1"/>
</dbReference>
<dbReference type="PANTHER" id="PTHR32182">
    <property type="entry name" value="DNA REPLICATION AND REPAIR PROTEIN RECF"/>
    <property type="match status" value="1"/>
</dbReference>
<organism evidence="8 9">
    <name type="scientific">Candidatus Chisholmbacteria bacterium RIFCSPHIGHO2_01_FULL_48_12</name>
    <dbReference type="NCBI Taxonomy" id="1797589"/>
    <lineage>
        <taxon>Bacteria</taxon>
        <taxon>Candidatus Chisholmiibacteriota</taxon>
    </lineage>
</organism>
<dbReference type="STRING" id="1797589.A2784_03655"/>
<name>A0A1G1VQH5_9BACT</name>
<protein>
    <recommendedName>
        <fullName evidence="6 7">DNA replication and repair protein RecF</fullName>
    </recommendedName>
</protein>
<gene>
    <name evidence="6" type="primary">recF</name>
    <name evidence="8" type="ORF">A2784_03655</name>
</gene>
<dbReference type="GO" id="GO:0005524">
    <property type="term" value="F:ATP binding"/>
    <property type="evidence" value="ECO:0007669"/>
    <property type="project" value="UniProtKB-UniRule"/>
</dbReference>
<dbReference type="SUPFAM" id="SSF52540">
    <property type="entry name" value="P-loop containing nucleoside triphosphate hydrolases"/>
    <property type="match status" value="1"/>
</dbReference>
<dbReference type="PROSITE" id="PS00617">
    <property type="entry name" value="RECF_1"/>
    <property type="match status" value="1"/>
</dbReference>
<dbReference type="Proteomes" id="UP000177324">
    <property type="component" value="Unassembled WGS sequence"/>
</dbReference>
<comment type="caution">
    <text evidence="8">The sequence shown here is derived from an EMBL/GenBank/DDBJ whole genome shotgun (WGS) entry which is preliminary data.</text>
</comment>
<dbReference type="GO" id="GO:0006302">
    <property type="term" value="P:double-strand break repair"/>
    <property type="evidence" value="ECO:0007669"/>
    <property type="project" value="TreeGrafter"/>
</dbReference>
<accession>A0A1G1VQH5</accession>
<evidence type="ECO:0000256" key="7">
    <source>
        <dbReference type="RuleBase" id="RU000578"/>
    </source>
</evidence>
<sequence length="233" mass="26505">MFRPEDLLLVEGSPGERRDWLDEVLSGVDREYLRSLLAYEKALRRRNKILDLIREGEVGRTQLAFWDGLLVKHGTELTNKRRDLVEAVNQYWQKAGNNLSLEYDASGISEARLAQYKNEEVAAGYTLVGPHKDELIFKSSTSSTSSRSSTSNNLATYGSRGEQRMAVLWLKMAELQFVESRLGERPVLLLDDIFSELDEVHRRMVVGLTQKQQTIMTATEVVGKIGKMEVVRL</sequence>
<evidence type="ECO:0000256" key="1">
    <source>
        <dbReference type="ARBA" id="ARBA00022490"/>
    </source>
</evidence>
<reference evidence="8 9" key="1">
    <citation type="journal article" date="2016" name="Nat. Commun.">
        <title>Thousands of microbial genomes shed light on interconnected biogeochemical processes in an aquifer system.</title>
        <authorList>
            <person name="Anantharaman K."/>
            <person name="Brown C.T."/>
            <person name="Hug L.A."/>
            <person name="Sharon I."/>
            <person name="Castelle C.J."/>
            <person name="Probst A.J."/>
            <person name="Thomas B.C."/>
            <person name="Singh A."/>
            <person name="Wilkins M.J."/>
            <person name="Karaoz U."/>
            <person name="Brodie E.L."/>
            <person name="Williams K.H."/>
            <person name="Hubbard S.S."/>
            <person name="Banfield J.F."/>
        </authorList>
    </citation>
    <scope>NUCLEOTIDE SEQUENCE [LARGE SCALE GENOMIC DNA]</scope>
</reference>
<dbReference type="GO" id="GO:0005737">
    <property type="term" value="C:cytoplasm"/>
    <property type="evidence" value="ECO:0007669"/>
    <property type="project" value="UniProtKB-SubCell"/>
</dbReference>
<dbReference type="GO" id="GO:0006260">
    <property type="term" value="P:DNA replication"/>
    <property type="evidence" value="ECO:0007669"/>
    <property type="project" value="UniProtKB-UniRule"/>
</dbReference>
<keyword evidence="6 7" id="KW-0227">DNA damage</keyword>
<dbReference type="EMBL" id="MHCH01000024">
    <property type="protein sequence ID" value="OGY17477.1"/>
    <property type="molecule type" value="Genomic_DNA"/>
</dbReference>
<dbReference type="GO" id="GO:0009432">
    <property type="term" value="P:SOS response"/>
    <property type="evidence" value="ECO:0007669"/>
    <property type="project" value="UniProtKB-UniRule"/>
</dbReference>
<dbReference type="AlphaFoldDB" id="A0A1G1VQH5"/>
<evidence type="ECO:0000256" key="6">
    <source>
        <dbReference type="HAMAP-Rule" id="MF_00365"/>
    </source>
</evidence>
<evidence type="ECO:0000256" key="5">
    <source>
        <dbReference type="ARBA" id="ARBA00023125"/>
    </source>
</evidence>
<keyword evidence="1 6" id="KW-0963">Cytoplasm</keyword>
<dbReference type="InterPro" id="IPR042174">
    <property type="entry name" value="RecF_2"/>
</dbReference>
<comment type="caution">
    <text evidence="6">Lacks conserved residue(s) required for the propagation of feature annotation.</text>
</comment>
<comment type="function">
    <text evidence="6 7">The RecF protein is involved in DNA metabolism; it is required for DNA replication and normal SOS inducibility. RecF binds preferentially to single-stranded, linear DNA. It also seems to bind ATP.</text>
</comment>
<dbReference type="GO" id="GO:0003697">
    <property type="term" value="F:single-stranded DNA binding"/>
    <property type="evidence" value="ECO:0007669"/>
    <property type="project" value="UniProtKB-UniRule"/>
</dbReference>
<evidence type="ECO:0000313" key="9">
    <source>
        <dbReference type="Proteomes" id="UP000177324"/>
    </source>
</evidence>